<evidence type="ECO:0000256" key="1">
    <source>
        <dbReference type="ARBA" id="ARBA00004613"/>
    </source>
</evidence>
<keyword evidence="3" id="KW-0325">Glycoprotein</keyword>
<dbReference type="GO" id="GO:0020037">
    <property type="term" value="F:heme binding"/>
    <property type="evidence" value="ECO:0007669"/>
    <property type="project" value="InterPro"/>
</dbReference>
<keyword evidence="6" id="KW-1185">Reference proteome</keyword>
<comment type="caution">
    <text evidence="5">The sequence shown here is derived from an EMBL/GenBank/DDBJ whole genome shotgun (WGS) entry which is preliminary data.</text>
</comment>
<dbReference type="Gene3D" id="1.10.640.10">
    <property type="entry name" value="Haem peroxidase domain superfamily, animal type"/>
    <property type="match status" value="1"/>
</dbReference>
<dbReference type="RefSeq" id="WP_102907424.1">
    <property type="nucleotide sequence ID" value="NZ_POUC01000010.1"/>
</dbReference>
<dbReference type="OrthoDB" id="105077at2"/>
<evidence type="ECO:0008006" key="7">
    <source>
        <dbReference type="Google" id="ProtNLM"/>
    </source>
</evidence>
<dbReference type="Proteomes" id="UP000235943">
    <property type="component" value="Unassembled WGS sequence"/>
</dbReference>
<dbReference type="SUPFAM" id="SSF48113">
    <property type="entry name" value="Heme-dependent peroxidases"/>
    <property type="match status" value="1"/>
</dbReference>
<proteinExistence type="predicted"/>
<evidence type="ECO:0000256" key="4">
    <source>
        <dbReference type="SAM" id="MobiDB-lite"/>
    </source>
</evidence>
<feature type="compositionally biased region" description="Polar residues" evidence="4">
    <location>
        <begin position="443"/>
        <end position="455"/>
    </location>
</feature>
<dbReference type="GO" id="GO:0005576">
    <property type="term" value="C:extracellular region"/>
    <property type="evidence" value="ECO:0007669"/>
    <property type="project" value="UniProtKB-SubCell"/>
</dbReference>
<dbReference type="Pfam" id="PF03098">
    <property type="entry name" value="An_peroxidase"/>
    <property type="match status" value="1"/>
</dbReference>
<dbReference type="InterPro" id="IPR010255">
    <property type="entry name" value="Haem_peroxidase_sf"/>
</dbReference>
<dbReference type="EMBL" id="POUC01000010">
    <property type="protein sequence ID" value="PNG23639.1"/>
    <property type="molecule type" value="Genomic_DNA"/>
</dbReference>
<evidence type="ECO:0000256" key="3">
    <source>
        <dbReference type="ARBA" id="ARBA00023180"/>
    </source>
</evidence>
<dbReference type="PANTHER" id="PTHR11475:SF4">
    <property type="entry name" value="CHORION PEROXIDASE"/>
    <property type="match status" value="1"/>
</dbReference>
<dbReference type="InterPro" id="IPR019791">
    <property type="entry name" value="Haem_peroxidase_animal"/>
</dbReference>
<evidence type="ECO:0000313" key="6">
    <source>
        <dbReference type="Proteomes" id="UP000235943"/>
    </source>
</evidence>
<evidence type="ECO:0000313" key="5">
    <source>
        <dbReference type="EMBL" id="PNG23639.1"/>
    </source>
</evidence>
<gene>
    <name evidence="5" type="ORF">C1J00_02755</name>
</gene>
<dbReference type="AlphaFoldDB" id="A0A2N8TXA5"/>
<name>A0A2N8TXA5_9ACTN</name>
<keyword evidence="2" id="KW-0964">Secreted</keyword>
<dbReference type="PANTHER" id="PTHR11475">
    <property type="entry name" value="OXIDASE/PEROXIDASE"/>
    <property type="match status" value="1"/>
</dbReference>
<evidence type="ECO:0000256" key="2">
    <source>
        <dbReference type="ARBA" id="ARBA00022525"/>
    </source>
</evidence>
<dbReference type="GO" id="GO:0006979">
    <property type="term" value="P:response to oxidative stress"/>
    <property type="evidence" value="ECO:0007669"/>
    <property type="project" value="InterPro"/>
</dbReference>
<dbReference type="InterPro" id="IPR037120">
    <property type="entry name" value="Haem_peroxidase_sf_animal"/>
</dbReference>
<protein>
    <recommendedName>
        <fullName evidence="7">Peroxidase</fullName>
    </recommendedName>
</protein>
<dbReference type="GO" id="GO:0004601">
    <property type="term" value="F:peroxidase activity"/>
    <property type="evidence" value="ECO:0007669"/>
    <property type="project" value="InterPro"/>
</dbReference>
<sequence length="581" mass="64759">MWHFAPPISSSEYSTSCSGTATTTPPLGLVDGPFAQTTYTDHGCPLRLATDGAGAAGVAQQPPVTDTSYYQWLFPDLAGFCPDDAAIKKLGAPCGPMDNNPPTGLNTMCSQLGPPVSLFNHASAIPPLTSPRNPAKEGIPAGYTYLGQFLDHNITFQADATFDTNTPGTTANYRSARIDLEHVYGLGPQTQAFQYYDINQTGKFWIDPDREFDVPRNPQGCPIIADPRNDNTIITIQLHLAFMKFHNAVVDLMRGSVDDLLLFSQAKKRVVWHYQWMILNDWLPRIIRETVHAQIMSQGPQFYEPVPGQPLLLPVEFSVACYRLHSLVLETYALNDSKSGHIFNFRKPFAALSRDEVIDWTRFFAIPRSTSDTQGKRFPQWAKRFDAKIVHAFLQMPGPIDNPLLWIDNPEMSEPLPKDPSQKYVPLRSIAIRNMLRANSFERTAQDAPNLSPNSRKGLPSGQDLARRVRTKYPQEPAKVYDNYQIGIPEDWYPADKAPLWFYALREGAIQEECPDIGSLKLGTLASVIVGEVLYGLVAADPGSYLAYNQGKNEKDQWKPNLGLQPGTFYMSDLFRVAGLA</sequence>
<feature type="region of interest" description="Disordered" evidence="4">
    <location>
        <begin position="443"/>
        <end position="464"/>
    </location>
</feature>
<comment type="subcellular location">
    <subcellularLocation>
        <location evidence="1">Secreted</location>
    </subcellularLocation>
</comment>
<reference evidence="5 6" key="1">
    <citation type="submission" date="2018-01" db="EMBL/GenBank/DDBJ databases">
        <title>Draft genome sequence of Streptomyces sp. 13K301.</title>
        <authorList>
            <person name="Sahin N."/>
            <person name="Saygin H."/>
            <person name="Ay H."/>
        </authorList>
    </citation>
    <scope>NUCLEOTIDE SEQUENCE [LARGE SCALE GENOMIC DNA]</scope>
    <source>
        <strain evidence="5 6">13K301</strain>
    </source>
</reference>
<organism evidence="5 6">
    <name type="scientific">Streptomyces cahuitamycinicus</name>
    <dbReference type="NCBI Taxonomy" id="2070367"/>
    <lineage>
        <taxon>Bacteria</taxon>
        <taxon>Bacillati</taxon>
        <taxon>Actinomycetota</taxon>
        <taxon>Actinomycetes</taxon>
        <taxon>Kitasatosporales</taxon>
        <taxon>Streptomycetaceae</taxon>
        <taxon>Streptomyces</taxon>
    </lineage>
</organism>
<accession>A0A2N8TXA5</accession>